<dbReference type="EMBL" id="CAJGYM010000009">
    <property type="protein sequence ID" value="CAD6188988.1"/>
    <property type="molecule type" value="Genomic_DNA"/>
</dbReference>
<accession>A0A8S1H2M2</accession>
<evidence type="ECO:0000313" key="3">
    <source>
        <dbReference type="Proteomes" id="UP000835052"/>
    </source>
</evidence>
<organism evidence="2 3">
    <name type="scientific">Caenorhabditis auriculariae</name>
    <dbReference type="NCBI Taxonomy" id="2777116"/>
    <lineage>
        <taxon>Eukaryota</taxon>
        <taxon>Metazoa</taxon>
        <taxon>Ecdysozoa</taxon>
        <taxon>Nematoda</taxon>
        <taxon>Chromadorea</taxon>
        <taxon>Rhabditida</taxon>
        <taxon>Rhabditina</taxon>
        <taxon>Rhabditomorpha</taxon>
        <taxon>Rhabditoidea</taxon>
        <taxon>Rhabditidae</taxon>
        <taxon>Peloderinae</taxon>
        <taxon>Caenorhabditis</taxon>
    </lineage>
</organism>
<dbReference type="Proteomes" id="UP000835052">
    <property type="component" value="Unassembled WGS sequence"/>
</dbReference>
<evidence type="ECO:0000313" key="2">
    <source>
        <dbReference type="EMBL" id="CAD6188988.1"/>
    </source>
</evidence>
<proteinExistence type="predicted"/>
<reference evidence="2" key="1">
    <citation type="submission" date="2020-10" db="EMBL/GenBank/DDBJ databases">
        <authorList>
            <person name="Kikuchi T."/>
        </authorList>
    </citation>
    <scope>NUCLEOTIDE SEQUENCE</scope>
    <source>
        <strain evidence="2">NKZ352</strain>
    </source>
</reference>
<feature type="region of interest" description="Disordered" evidence="1">
    <location>
        <begin position="1"/>
        <end position="30"/>
    </location>
</feature>
<comment type="caution">
    <text evidence="2">The sequence shown here is derived from an EMBL/GenBank/DDBJ whole genome shotgun (WGS) entry which is preliminary data.</text>
</comment>
<gene>
    <name evidence="2" type="ORF">CAUJ_LOCUS4907</name>
</gene>
<name>A0A8S1H2M2_9PELO</name>
<dbReference type="AlphaFoldDB" id="A0A8S1H2M2"/>
<keyword evidence="3" id="KW-1185">Reference proteome</keyword>
<sequence>MQMWASESGPERPWPRSRIITGQPSRKGSISAMGLRKAGTVLLPTTSLVPDVLRATFTTSLLKPQFLPPFTHRPKSGKTLRHAMLFWVKRQANRPGWRATRILSTFQGQIAYELVLTAIPYDPRLEVTLKRLGVIYAK</sequence>
<evidence type="ECO:0000256" key="1">
    <source>
        <dbReference type="SAM" id="MobiDB-lite"/>
    </source>
</evidence>
<protein>
    <submittedName>
        <fullName evidence="2">Uncharacterized protein</fullName>
    </submittedName>
</protein>